<keyword evidence="3" id="KW-1185">Reference proteome</keyword>
<protein>
    <submittedName>
        <fullName evidence="2">Uncharacterized protein</fullName>
    </submittedName>
</protein>
<organism evidence="2 3">
    <name type="scientific">Halomonas flagellata</name>
    <dbReference type="NCBI Taxonomy" id="2920385"/>
    <lineage>
        <taxon>Bacteria</taxon>
        <taxon>Pseudomonadati</taxon>
        <taxon>Pseudomonadota</taxon>
        <taxon>Gammaproteobacteria</taxon>
        <taxon>Oceanospirillales</taxon>
        <taxon>Halomonadaceae</taxon>
        <taxon>Halomonas</taxon>
    </lineage>
</organism>
<comment type="caution">
    <text evidence="2">The sequence shown here is derived from an EMBL/GenBank/DDBJ whole genome shotgun (WGS) entry which is preliminary data.</text>
</comment>
<dbReference type="RefSeq" id="WP_240568622.1">
    <property type="nucleotide sequence ID" value="NZ_JAKVPY010000014.1"/>
</dbReference>
<keyword evidence="1" id="KW-0472">Membrane</keyword>
<evidence type="ECO:0000256" key="1">
    <source>
        <dbReference type="SAM" id="Phobius"/>
    </source>
</evidence>
<reference evidence="2 3" key="1">
    <citation type="submission" date="2022-02" db="EMBL/GenBank/DDBJ databases">
        <title>Halomonas fukangensis sp. nov., a halophilic bacterium isolated from a bulk soil of Kalidium foliatum at Fukang.</title>
        <authorList>
            <person name="Huang Y."/>
        </authorList>
    </citation>
    <scope>NUCLEOTIDE SEQUENCE [LARGE SCALE GENOMIC DNA]</scope>
    <source>
        <strain evidence="2 3">EGI 63088</strain>
    </source>
</reference>
<dbReference type="EMBL" id="JAKVPY010000014">
    <property type="protein sequence ID" value="MCH4564009.1"/>
    <property type="molecule type" value="Genomic_DNA"/>
</dbReference>
<sequence>MLVRFPRRPELGPPLTEAAAMGVFGVLLPFIAIQLVVLFALLFWLQLAMWLVG</sequence>
<proteinExistence type="predicted"/>
<feature type="transmembrane region" description="Helical" evidence="1">
    <location>
        <begin position="20"/>
        <end position="45"/>
    </location>
</feature>
<keyword evidence="1" id="KW-1133">Transmembrane helix</keyword>
<evidence type="ECO:0000313" key="3">
    <source>
        <dbReference type="Proteomes" id="UP001202117"/>
    </source>
</evidence>
<dbReference type="Proteomes" id="UP001202117">
    <property type="component" value="Unassembled WGS sequence"/>
</dbReference>
<name>A0ABS9RW01_9GAMM</name>
<keyword evidence="1" id="KW-0812">Transmembrane</keyword>
<accession>A0ABS9RW01</accession>
<gene>
    <name evidence="2" type="ORF">MKP05_12845</name>
</gene>
<evidence type="ECO:0000313" key="2">
    <source>
        <dbReference type="EMBL" id="MCH4564009.1"/>
    </source>
</evidence>